<evidence type="ECO:0000256" key="1">
    <source>
        <dbReference type="SAM" id="MobiDB-lite"/>
    </source>
</evidence>
<dbReference type="RefSeq" id="WP_145776191.1">
    <property type="nucleotide sequence ID" value="NZ_BAAATQ010000113.1"/>
</dbReference>
<keyword evidence="4" id="KW-1185">Reference proteome</keyword>
<sequence length="512" mass="55565">MGRALRVVIPVLLLLLGVAWYASYATTIAVWELRKLLPWLVAPALVAVLAGAPAAARLLTRRLRGRGARPPATGATVVLGWLGAAVGLALGAFWLVYGEYLQDRAYATTMRVVTDPVPELTPRAPYLVGKAQAAPNLGDVTGEITDVSYLPDSDRFAVLVERRGWLTGYEVGLVQEVPLGGHSRAQQRCAFDMSAADARIGGWFTHNLGRQISAERRWVRFSADDAYVYCQGDTPVVVVPLKRQTGVLVVTERPAGVALYDGRTGKVTIVDDTTEVPGPSYPISLAGREREGTAAVGGFADWWFERSGWDASEDGANEGNESEFTLRYRDGGGGSVYVTPLTPQGEASSVVAVSTVPTRHSGRGLAPLTVHRLSPTWSSPQAIVALIKAEYRDVCCWNDDQVFEVVPTGGSTWTATLGSEQSIRYRVEGRGQINGREATCLKNADGSLVRCAYAAPGSPEEQELRRREEQKRQEEAANGGAVRGDLAAYTDEQLAELNRRLTEEVNRRLKER</sequence>
<organism evidence="3 4">
    <name type="scientific">Micromonospora olivasterospora</name>
    <dbReference type="NCBI Taxonomy" id="1880"/>
    <lineage>
        <taxon>Bacteria</taxon>
        <taxon>Bacillati</taxon>
        <taxon>Actinomycetota</taxon>
        <taxon>Actinomycetes</taxon>
        <taxon>Micromonosporales</taxon>
        <taxon>Micromonosporaceae</taxon>
        <taxon>Micromonospora</taxon>
    </lineage>
</organism>
<feature type="transmembrane region" description="Helical" evidence="2">
    <location>
        <begin position="72"/>
        <end position="97"/>
    </location>
</feature>
<feature type="transmembrane region" description="Helical" evidence="2">
    <location>
        <begin position="7"/>
        <end position="31"/>
    </location>
</feature>
<feature type="transmembrane region" description="Helical" evidence="2">
    <location>
        <begin position="37"/>
        <end position="60"/>
    </location>
</feature>
<protein>
    <submittedName>
        <fullName evidence="3">Uncharacterized protein</fullName>
    </submittedName>
</protein>
<feature type="region of interest" description="Disordered" evidence="1">
    <location>
        <begin position="459"/>
        <end position="487"/>
    </location>
</feature>
<accession>A0A562IGI1</accession>
<evidence type="ECO:0000256" key="2">
    <source>
        <dbReference type="SAM" id="Phobius"/>
    </source>
</evidence>
<keyword evidence="2" id="KW-0812">Transmembrane</keyword>
<feature type="compositionally biased region" description="Basic and acidic residues" evidence="1">
    <location>
        <begin position="462"/>
        <end position="475"/>
    </location>
</feature>
<dbReference type="AlphaFoldDB" id="A0A562IGI1"/>
<gene>
    <name evidence="3" type="ORF">JD77_04718</name>
</gene>
<comment type="caution">
    <text evidence="3">The sequence shown here is derived from an EMBL/GenBank/DDBJ whole genome shotgun (WGS) entry which is preliminary data.</text>
</comment>
<keyword evidence="2" id="KW-1133">Transmembrane helix</keyword>
<reference evidence="3 4" key="1">
    <citation type="submission" date="2019-07" db="EMBL/GenBank/DDBJ databases">
        <title>R&amp;d 2014.</title>
        <authorList>
            <person name="Klenk H.-P."/>
        </authorList>
    </citation>
    <scope>NUCLEOTIDE SEQUENCE [LARGE SCALE GENOMIC DNA]</scope>
    <source>
        <strain evidence="3 4">DSM 43868</strain>
    </source>
</reference>
<name>A0A562IGI1_MICOL</name>
<proteinExistence type="predicted"/>
<evidence type="ECO:0000313" key="4">
    <source>
        <dbReference type="Proteomes" id="UP000319825"/>
    </source>
</evidence>
<evidence type="ECO:0000313" key="3">
    <source>
        <dbReference type="EMBL" id="TWH69704.1"/>
    </source>
</evidence>
<keyword evidence="2" id="KW-0472">Membrane</keyword>
<dbReference type="Proteomes" id="UP000319825">
    <property type="component" value="Unassembled WGS sequence"/>
</dbReference>
<dbReference type="EMBL" id="VLKE01000001">
    <property type="protein sequence ID" value="TWH69704.1"/>
    <property type="molecule type" value="Genomic_DNA"/>
</dbReference>
<dbReference type="OrthoDB" id="3276272at2"/>